<evidence type="ECO:0000256" key="1">
    <source>
        <dbReference type="ARBA" id="ARBA00023186"/>
    </source>
</evidence>
<dbReference type="EMBL" id="PKJC01000024">
    <property type="protein sequence ID" value="PKZ63484.1"/>
    <property type="molecule type" value="Genomic_DNA"/>
</dbReference>
<gene>
    <name evidence="3" type="primary">grpE</name>
    <name evidence="3" type="ORF">CYJ73_21490</name>
</gene>
<dbReference type="AlphaFoldDB" id="A0A2I1R2X8"/>
<dbReference type="GO" id="GO:0051087">
    <property type="term" value="F:protein-folding chaperone binding"/>
    <property type="evidence" value="ECO:0007669"/>
    <property type="project" value="InterPro"/>
</dbReference>
<sequence length="192" mass="20002">MLAAQTVSPVSVEERAGVDYAGGMTSPEDAAPDRTAGLEQLREQVSDLALVVARQTRTIERLVDAAKRPGGSATADVPLLVDLFALHTDAATCVVSASEADRPAFELLRAGLERLIVGRGGAVVAPPPGADFDARTMEAVDVRAATDTSADRTVAELLRPGLVVGERSVRPAAVVVFRSGQSSGDSVRQRNS</sequence>
<proteinExistence type="predicted"/>
<dbReference type="SUPFAM" id="SSF51064">
    <property type="entry name" value="Head domain of nucleotide exchange factor GrpE"/>
    <property type="match status" value="1"/>
</dbReference>
<keyword evidence="1" id="KW-0143">Chaperone</keyword>
<dbReference type="InterPro" id="IPR000740">
    <property type="entry name" value="GrpE"/>
</dbReference>
<dbReference type="Gene3D" id="2.30.22.10">
    <property type="entry name" value="Head domain of nucleotide exchange factor GrpE"/>
    <property type="match status" value="1"/>
</dbReference>
<evidence type="ECO:0000313" key="3">
    <source>
        <dbReference type="EMBL" id="PKZ63484.1"/>
    </source>
</evidence>
<feature type="region of interest" description="Disordered" evidence="2">
    <location>
        <begin position="15"/>
        <end position="35"/>
    </location>
</feature>
<evidence type="ECO:0000313" key="4">
    <source>
        <dbReference type="Proteomes" id="UP000234662"/>
    </source>
</evidence>
<protein>
    <submittedName>
        <fullName evidence="3">Nucleotide exchange factor GrpE</fullName>
    </submittedName>
</protein>
<dbReference type="GO" id="GO:0000774">
    <property type="term" value="F:adenyl-nucleotide exchange factor activity"/>
    <property type="evidence" value="ECO:0007669"/>
    <property type="project" value="InterPro"/>
</dbReference>
<evidence type="ECO:0000256" key="2">
    <source>
        <dbReference type="SAM" id="MobiDB-lite"/>
    </source>
</evidence>
<dbReference type="GO" id="GO:0042803">
    <property type="term" value="F:protein homodimerization activity"/>
    <property type="evidence" value="ECO:0007669"/>
    <property type="project" value="InterPro"/>
</dbReference>
<dbReference type="Pfam" id="PF01025">
    <property type="entry name" value="GrpE"/>
    <property type="match status" value="1"/>
</dbReference>
<accession>A0A2I1R2X8</accession>
<dbReference type="STRING" id="2055.BCM27_03725"/>
<dbReference type="InterPro" id="IPR009012">
    <property type="entry name" value="GrpE_head"/>
</dbReference>
<dbReference type="GO" id="GO:0006457">
    <property type="term" value="P:protein folding"/>
    <property type="evidence" value="ECO:0007669"/>
    <property type="project" value="InterPro"/>
</dbReference>
<reference evidence="3 4" key="1">
    <citation type="submission" date="2017-12" db="EMBL/GenBank/DDBJ databases">
        <title>Phylogenetic diversity of female urinary microbiome.</title>
        <authorList>
            <person name="Thomas-White K."/>
            <person name="Wolfe A.J."/>
        </authorList>
    </citation>
    <scope>NUCLEOTIDE SEQUENCE [LARGE SCALE GENOMIC DNA]</scope>
    <source>
        <strain evidence="3 4">UMB0777</strain>
    </source>
</reference>
<name>A0A2I1R2X8_9ACTN</name>
<dbReference type="Proteomes" id="UP000234662">
    <property type="component" value="Unassembled WGS sequence"/>
</dbReference>
<comment type="caution">
    <text evidence="3">The sequence shown here is derived from an EMBL/GenBank/DDBJ whole genome shotgun (WGS) entry which is preliminary data.</text>
</comment>
<organism evidence="3 4">
    <name type="scientific">Gordonia terrae</name>
    <dbReference type="NCBI Taxonomy" id="2055"/>
    <lineage>
        <taxon>Bacteria</taxon>
        <taxon>Bacillati</taxon>
        <taxon>Actinomycetota</taxon>
        <taxon>Actinomycetes</taxon>
        <taxon>Mycobacteriales</taxon>
        <taxon>Gordoniaceae</taxon>
        <taxon>Gordonia</taxon>
    </lineage>
</organism>
<dbReference type="RefSeq" id="WP_101822200.1">
    <property type="nucleotide sequence ID" value="NZ_PKJC01000024.1"/>
</dbReference>